<dbReference type="AlphaFoldDB" id="A0A7S7AWT5"/>
<dbReference type="PANTHER" id="PTHR47618:SF1">
    <property type="entry name" value="BIFUNCTIONAL OLIGORIBONUCLEASE AND PAP PHOSPHATASE NRNA"/>
    <property type="match status" value="1"/>
</dbReference>
<name>A0A7S7AWT5_9SPIR</name>
<dbReference type="InterPro" id="IPR003156">
    <property type="entry name" value="DHHA1_dom"/>
</dbReference>
<proteinExistence type="predicted"/>
<dbReference type="InterPro" id="IPR038763">
    <property type="entry name" value="DHH_sf"/>
</dbReference>
<dbReference type="EMBL" id="CP061839">
    <property type="protein sequence ID" value="QOW61069.1"/>
    <property type="molecule type" value="Genomic_DNA"/>
</dbReference>
<feature type="domain" description="DDH" evidence="1">
    <location>
        <begin position="18"/>
        <end position="159"/>
    </location>
</feature>
<dbReference type="Gene3D" id="3.90.1640.10">
    <property type="entry name" value="inorganic pyrophosphatase (n-terminal core)"/>
    <property type="match status" value="1"/>
</dbReference>
<dbReference type="SUPFAM" id="SSF64182">
    <property type="entry name" value="DHH phosphoesterases"/>
    <property type="match status" value="1"/>
</dbReference>
<organism evidence="3 4">
    <name type="scientific">Treponema pedis</name>
    <dbReference type="NCBI Taxonomy" id="409322"/>
    <lineage>
        <taxon>Bacteria</taxon>
        <taxon>Pseudomonadati</taxon>
        <taxon>Spirochaetota</taxon>
        <taxon>Spirochaetia</taxon>
        <taxon>Spirochaetales</taxon>
        <taxon>Treponemataceae</taxon>
        <taxon>Treponema</taxon>
    </lineage>
</organism>
<gene>
    <name evidence="3" type="ORF">IFE08_01235</name>
</gene>
<dbReference type="PANTHER" id="PTHR47618">
    <property type="entry name" value="BIFUNCTIONAL OLIGORIBONUCLEASE AND PAP PHOSPHATASE NRNA"/>
    <property type="match status" value="1"/>
</dbReference>
<dbReference type="Pfam" id="PF02272">
    <property type="entry name" value="DHHA1"/>
    <property type="match status" value="1"/>
</dbReference>
<evidence type="ECO:0000259" key="2">
    <source>
        <dbReference type="Pfam" id="PF02272"/>
    </source>
</evidence>
<dbReference type="GO" id="GO:0003676">
    <property type="term" value="F:nucleic acid binding"/>
    <property type="evidence" value="ECO:0007669"/>
    <property type="project" value="InterPro"/>
</dbReference>
<dbReference type="RefSeq" id="WP_194076526.1">
    <property type="nucleotide sequence ID" value="NZ_CP061839.1"/>
</dbReference>
<evidence type="ECO:0000313" key="3">
    <source>
        <dbReference type="EMBL" id="QOW61069.1"/>
    </source>
</evidence>
<feature type="domain" description="DHHA1" evidence="2">
    <location>
        <begin position="219"/>
        <end position="301"/>
    </location>
</feature>
<dbReference type="Pfam" id="PF01368">
    <property type="entry name" value="DHH"/>
    <property type="match status" value="1"/>
</dbReference>
<protein>
    <submittedName>
        <fullName evidence="3">DHH family phosphoesterase</fullName>
    </submittedName>
</protein>
<reference evidence="3 4" key="1">
    <citation type="submission" date="2020-09" db="EMBL/GenBank/DDBJ databases">
        <title>Characterization of Treponema spp. from bovine digital dermatitis in Korea.</title>
        <authorList>
            <person name="Espiritu H.M."/>
            <person name="Cho Y.I."/>
            <person name="Mamuad L."/>
        </authorList>
    </citation>
    <scope>NUCLEOTIDE SEQUENCE [LARGE SCALE GENOMIC DNA]</scope>
    <source>
        <strain evidence="3 4">KS1</strain>
    </source>
</reference>
<accession>A0A7S7AWT5</accession>
<evidence type="ECO:0000313" key="4">
    <source>
        <dbReference type="Proteomes" id="UP000593915"/>
    </source>
</evidence>
<evidence type="ECO:0000259" key="1">
    <source>
        <dbReference type="Pfam" id="PF01368"/>
    </source>
</evidence>
<dbReference type="Proteomes" id="UP000593915">
    <property type="component" value="Chromosome"/>
</dbReference>
<sequence length="333" mass="37235">MEKYFEKLCSILEKDMPVSVQTHDFPDHDAIGAAYSLAVLLELYGYKTEITYGGLIQSLPLTEFVKFLNRRLISLDEIEDLKKYQVIIIDGSPFKGTVKTVGGILKGVIDHHPPRAKSTAAFTDIRPEMGACCSIIWSYWKEAGKEYDGTTAAALMTGIQLDTNFLSRHVSREDMDAYYELYFKVDVQATQQMIKTTINVNELEEIGRAFTSYIRIGNFLLVELEKDYSRALLSVVADFLLWLKDIAFVIVIETCGEEFKLSARSRDKALDAGYIIQSAVKGIGSGGGHAHMAGGVIKAKKYPGKKAFLGLILEKANSIGKKESLWKKLMQKF</sequence>
<dbReference type="InterPro" id="IPR051319">
    <property type="entry name" value="Oligoribo/pAp-PDE_c-di-AMP_PDE"/>
</dbReference>
<dbReference type="InterPro" id="IPR001667">
    <property type="entry name" value="DDH_dom"/>
</dbReference>